<accession>A0A645GA43</accession>
<name>A0A645GA43_9ZZZZ</name>
<sequence>MLLQLFVHLRLHRLVATHRITGAREAKVDALGNIAAAEVGGHHDDGVLEVDDPALRIGQATLVQDLQQRVEDIRMCLLDLVEQDHAERLAANLLGQLPALFVSDIAGRRPEHPRSGVLLGVLAHVEGDQRILIAE</sequence>
<organism evidence="1">
    <name type="scientific">bioreactor metagenome</name>
    <dbReference type="NCBI Taxonomy" id="1076179"/>
    <lineage>
        <taxon>unclassified sequences</taxon>
        <taxon>metagenomes</taxon>
        <taxon>ecological metagenomes</taxon>
    </lineage>
</organism>
<dbReference type="AntiFam" id="ANF00007">
    <property type="entry name" value="Shadow ORF (opposite clpB)"/>
</dbReference>
<reference evidence="1" key="1">
    <citation type="submission" date="2019-08" db="EMBL/GenBank/DDBJ databases">
        <authorList>
            <person name="Kucharzyk K."/>
            <person name="Murdoch R.W."/>
            <person name="Higgins S."/>
            <person name="Loffler F."/>
        </authorList>
    </citation>
    <scope>NUCLEOTIDE SEQUENCE</scope>
</reference>
<comment type="caution">
    <text evidence="1">The sequence shown here is derived from an EMBL/GenBank/DDBJ whole genome shotgun (WGS) entry which is preliminary data.</text>
</comment>
<dbReference type="AlphaFoldDB" id="A0A645GA43"/>
<dbReference type="EMBL" id="VSSQ01071246">
    <property type="protein sequence ID" value="MPN22900.1"/>
    <property type="molecule type" value="Genomic_DNA"/>
</dbReference>
<protein>
    <submittedName>
        <fullName evidence="1">Uncharacterized protein</fullName>
    </submittedName>
</protein>
<proteinExistence type="predicted"/>
<evidence type="ECO:0000313" key="1">
    <source>
        <dbReference type="EMBL" id="MPN22900.1"/>
    </source>
</evidence>
<gene>
    <name evidence="1" type="ORF">SDC9_170285</name>
</gene>